<keyword evidence="2" id="KW-1185">Reference proteome</keyword>
<comment type="caution">
    <text evidence="1">The sequence shown here is derived from an EMBL/GenBank/DDBJ whole genome shotgun (WGS) entry which is preliminary data.</text>
</comment>
<name>A0ABT7PM03_9BACT</name>
<reference evidence="1 2" key="1">
    <citation type="submission" date="2023-06" db="EMBL/GenBank/DDBJ databases">
        <title>Roseiconus lacunae JC819 isolated from Gulf of Mannar region, Tamil Nadu.</title>
        <authorList>
            <person name="Pk S."/>
            <person name="Ch S."/>
            <person name="Ch V.R."/>
        </authorList>
    </citation>
    <scope>NUCLEOTIDE SEQUENCE [LARGE SCALE GENOMIC DNA]</scope>
    <source>
        <strain evidence="1 2">JC819</strain>
    </source>
</reference>
<sequence length="397" mass="45348">MISLQSKITGVQPMTGIALWADNPIAERHPEAVSLEYRYCGYDEIVDAQGRYDWTSLESVLDEIAARNHQAILRFNFVYVGKKTTVPGWIRQRNDYHETVGKSEGKETWFCDWGNKSLQEFMLDFYRKLADRYDRDPRIAFLQTGFGLWAEYHIYDGPRKLGKTFPDKSFQEVFLRHMDAQFDTLPWSISIDAADETYSPLEDNADLLALDFGVFDDSFLCKPHSKENAVNWRILGPDRWKRQPGGGEFSYYNNKDQRQALSKEGPNGVPFEVAAKQFHLSYIIGNDQPRFQSIERIKSASRAIGYRFRVTAAAVKGNELRLRVTNEGIAPIYRDAYFAAGKKRSTKTLKGLLPGESCVCSVSGVSENDLRQITIVCDSVLPTQSIQFDANLQVQWQ</sequence>
<dbReference type="Gene3D" id="3.20.20.80">
    <property type="entry name" value="Glycosidases"/>
    <property type="match status" value="1"/>
</dbReference>
<evidence type="ECO:0000313" key="1">
    <source>
        <dbReference type="EMBL" id="MDM4017547.1"/>
    </source>
</evidence>
<dbReference type="RefSeq" id="WP_289165031.1">
    <property type="nucleotide sequence ID" value="NZ_JASZZN010000014.1"/>
</dbReference>
<gene>
    <name evidence="1" type="ORF">QTN89_19010</name>
</gene>
<dbReference type="EMBL" id="JASZZN010000014">
    <property type="protein sequence ID" value="MDM4017547.1"/>
    <property type="molecule type" value="Genomic_DNA"/>
</dbReference>
<dbReference type="Proteomes" id="UP001239462">
    <property type="component" value="Unassembled WGS sequence"/>
</dbReference>
<dbReference type="SUPFAM" id="SSF51445">
    <property type="entry name" value="(Trans)glycosidases"/>
    <property type="match status" value="1"/>
</dbReference>
<organism evidence="1 2">
    <name type="scientific">Roseiconus lacunae</name>
    <dbReference type="NCBI Taxonomy" id="2605694"/>
    <lineage>
        <taxon>Bacteria</taxon>
        <taxon>Pseudomonadati</taxon>
        <taxon>Planctomycetota</taxon>
        <taxon>Planctomycetia</taxon>
        <taxon>Pirellulales</taxon>
        <taxon>Pirellulaceae</taxon>
        <taxon>Roseiconus</taxon>
    </lineage>
</organism>
<evidence type="ECO:0000313" key="2">
    <source>
        <dbReference type="Proteomes" id="UP001239462"/>
    </source>
</evidence>
<dbReference type="InterPro" id="IPR017853">
    <property type="entry name" value="GH"/>
</dbReference>
<proteinExistence type="predicted"/>
<protein>
    <submittedName>
        <fullName evidence="1">DUF4832 domain-containing protein</fullName>
    </submittedName>
</protein>
<accession>A0ABT7PM03</accession>